<accession>A0AAD5T1H8</accession>
<feature type="compositionally biased region" description="Pro residues" evidence="1">
    <location>
        <begin position="11"/>
        <end position="25"/>
    </location>
</feature>
<dbReference type="EMBL" id="JADGJH010000695">
    <property type="protein sequence ID" value="KAJ3124097.1"/>
    <property type="molecule type" value="Genomic_DNA"/>
</dbReference>
<keyword evidence="3" id="KW-1185">Reference proteome</keyword>
<gene>
    <name evidence="2" type="ORF">HK100_011357</name>
</gene>
<sequence length="322" mass="33932">MSDGFVSIPLAPAPERVPIPAPSPSPSDNTTVTGKETKETRIDRIKRLSTSFFRSGGAGGVNGERRRASSTSTGTSTSTLGDSSTEAEGHGHGHGNAGASSIDKFMGSSPFSVIVVGGAGSGKASLVDRVFGVARVARNAVLVADPQTPLPDDPAAAAATVTLSAKQLKMLDVVRVTGFDAVAEVVALSAADVARIDADICWYFADPHFESDKRVDDTPGDRKHNTHNDENNNYDNDNKYNTLDSAFAAVDALAIRRLLDARVPVLIVLTHADLLPQEKQNAVRNHIASLLKPSDNWDFAPVANPPPPVCSGNCPIVKQPSY</sequence>
<evidence type="ECO:0000313" key="2">
    <source>
        <dbReference type="EMBL" id="KAJ3124097.1"/>
    </source>
</evidence>
<evidence type="ECO:0000313" key="3">
    <source>
        <dbReference type="Proteomes" id="UP001211907"/>
    </source>
</evidence>
<proteinExistence type="predicted"/>
<comment type="caution">
    <text evidence="2">The sequence shown here is derived from an EMBL/GenBank/DDBJ whole genome shotgun (WGS) entry which is preliminary data.</text>
</comment>
<feature type="region of interest" description="Disordered" evidence="1">
    <location>
        <begin position="53"/>
        <end position="101"/>
    </location>
</feature>
<dbReference type="SUPFAM" id="SSF52540">
    <property type="entry name" value="P-loop containing nucleoside triphosphate hydrolases"/>
    <property type="match status" value="1"/>
</dbReference>
<organism evidence="2 3">
    <name type="scientific">Physocladia obscura</name>
    <dbReference type="NCBI Taxonomy" id="109957"/>
    <lineage>
        <taxon>Eukaryota</taxon>
        <taxon>Fungi</taxon>
        <taxon>Fungi incertae sedis</taxon>
        <taxon>Chytridiomycota</taxon>
        <taxon>Chytridiomycota incertae sedis</taxon>
        <taxon>Chytridiomycetes</taxon>
        <taxon>Chytridiales</taxon>
        <taxon>Chytriomycetaceae</taxon>
        <taxon>Physocladia</taxon>
    </lineage>
</organism>
<name>A0AAD5T1H8_9FUNG</name>
<feature type="compositionally biased region" description="Basic and acidic residues" evidence="1">
    <location>
        <begin position="213"/>
        <end position="230"/>
    </location>
</feature>
<feature type="region of interest" description="Disordered" evidence="1">
    <location>
        <begin position="1"/>
        <end position="41"/>
    </location>
</feature>
<evidence type="ECO:0000256" key="1">
    <source>
        <dbReference type="SAM" id="MobiDB-lite"/>
    </source>
</evidence>
<feature type="region of interest" description="Disordered" evidence="1">
    <location>
        <begin position="213"/>
        <end position="237"/>
    </location>
</feature>
<dbReference type="AlphaFoldDB" id="A0AAD5T1H8"/>
<dbReference type="Proteomes" id="UP001211907">
    <property type="component" value="Unassembled WGS sequence"/>
</dbReference>
<feature type="compositionally biased region" description="Low complexity" evidence="1">
    <location>
        <begin position="69"/>
        <end position="86"/>
    </location>
</feature>
<protein>
    <submittedName>
        <fullName evidence="2">Uncharacterized protein</fullName>
    </submittedName>
</protein>
<dbReference type="Gene3D" id="3.40.50.300">
    <property type="entry name" value="P-loop containing nucleotide triphosphate hydrolases"/>
    <property type="match status" value="1"/>
</dbReference>
<reference evidence="2" key="1">
    <citation type="submission" date="2020-05" db="EMBL/GenBank/DDBJ databases">
        <title>Phylogenomic resolution of chytrid fungi.</title>
        <authorList>
            <person name="Stajich J.E."/>
            <person name="Amses K."/>
            <person name="Simmons R."/>
            <person name="Seto K."/>
            <person name="Myers J."/>
            <person name="Bonds A."/>
            <person name="Quandt C.A."/>
            <person name="Barry K."/>
            <person name="Liu P."/>
            <person name="Grigoriev I."/>
            <person name="Longcore J.E."/>
            <person name="James T.Y."/>
        </authorList>
    </citation>
    <scope>NUCLEOTIDE SEQUENCE</scope>
    <source>
        <strain evidence="2">JEL0513</strain>
    </source>
</reference>
<dbReference type="InterPro" id="IPR027417">
    <property type="entry name" value="P-loop_NTPase"/>
</dbReference>